<feature type="signal peptide" evidence="1">
    <location>
        <begin position="1"/>
        <end position="21"/>
    </location>
</feature>
<evidence type="ECO:0000256" key="1">
    <source>
        <dbReference type="SAM" id="SignalP"/>
    </source>
</evidence>
<dbReference type="OrthoDB" id="5966441at2"/>
<organism evidence="2 3">
    <name type="scientific">Arenimonas terrae</name>
    <dbReference type="NCBI Taxonomy" id="2546226"/>
    <lineage>
        <taxon>Bacteria</taxon>
        <taxon>Pseudomonadati</taxon>
        <taxon>Pseudomonadota</taxon>
        <taxon>Gammaproteobacteria</taxon>
        <taxon>Lysobacterales</taxon>
        <taxon>Lysobacteraceae</taxon>
        <taxon>Arenimonas</taxon>
    </lineage>
</organism>
<evidence type="ECO:0000313" key="3">
    <source>
        <dbReference type="Proteomes" id="UP000305760"/>
    </source>
</evidence>
<name>A0A5C4RWV1_9GAMM</name>
<dbReference type="EMBL" id="SMDR01000001">
    <property type="protein sequence ID" value="TNJ35422.1"/>
    <property type="molecule type" value="Genomic_DNA"/>
</dbReference>
<sequence length="160" mass="17433">MRRMLTTTLVLLALAAGSASAQEFSSLEERMSAKEFKAAGLDKLTPEELAQLNAWLSQEVGEVARSAAPPAPVDRRGFEGSGNNYDDIETRIAGEFTGWDGRDGRFVLTNGQVWQSVDPGSRLRGVKLDSPLVKIEAGAFGAWFLSVEGYNSRVKVKRVK</sequence>
<dbReference type="Proteomes" id="UP000305760">
    <property type="component" value="Unassembled WGS sequence"/>
</dbReference>
<feature type="chain" id="PRO_5022753011" description="Secreted protein" evidence="1">
    <location>
        <begin position="22"/>
        <end position="160"/>
    </location>
</feature>
<keyword evidence="1" id="KW-0732">Signal</keyword>
<dbReference type="AlphaFoldDB" id="A0A5C4RWV1"/>
<reference evidence="2 3" key="1">
    <citation type="submission" date="2019-03" db="EMBL/GenBank/DDBJ databases">
        <title>Arenimonas daejeonensis sp. nov., isolated from compost.</title>
        <authorList>
            <person name="Jeon C.O."/>
        </authorList>
    </citation>
    <scope>NUCLEOTIDE SEQUENCE [LARGE SCALE GENOMIC DNA]</scope>
    <source>
        <strain evidence="2 3">R29</strain>
    </source>
</reference>
<dbReference type="RefSeq" id="WP_139446851.1">
    <property type="nucleotide sequence ID" value="NZ_SMDR01000001.1"/>
</dbReference>
<comment type="caution">
    <text evidence="2">The sequence shown here is derived from an EMBL/GenBank/DDBJ whole genome shotgun (WGS) entry which is preliminary data.</text>
</comment>
<evidence type="ECO:0000313" key="2">
    <source>
        <dbReference type="EMBL" id="TNJ35422.1"/>
    </source>
</evidence>
<protein>
    <recommendedName>
        <fullName evidence="4">Secreted protein</fullName>
    </recommendedName>
</protein>
<gene>
    <name evidence="2" type="ORF">E1B00_06610</name>
</gene>
<proteinExistence type="predicted"/>
<keyword evidence="3" id="KW-1185">Reference proteome</keyword>
<accession>A0A5C4RWV1</accession>
<evidence type="ECO:0008006" key="4">
    <source>
        <dbReference type="Google" id="ProtNLM"/>
    </source>
</evidence>